<reference evidence="9" key="1">
    <citation type="submission" date="2016-09" db="EMBL/GenBank/DDBJ databases">
        <authorList>
            <person name="Wan X."/>
            <person name="Hou S."/>
        </authorList>
    </citation>
    <scope>NUCLEOTIDE SEQUENCE [LARGE SCALE GENOMIC DNA]</scope>
    <source>
        <strain evidence="9">KH87</strain>
    </source>
</reference>
<evidence type="ECO:0000256" key="1">
    <source>
        <dbReference type="ARBA" id="ARBA00004117"/>
    </source>
</evidence>
<dbReference type="InterPro" id="IPR001444">
    <property type="entry name" value="Flag_bb_rod_N"/>
</dbReference>
<accession>A0A1E7Q7Z3</accession>
<dbReference type="GO" id="GO:0030694">
    <property type="term" value="C:bacterial-type flagellum basal body, rod"/>
    <property type="evidence" value="ECO:0007669"/>
    <property type="project" value="InterPro"/>
</dbReference>
<comment type="subcellular location">
    <subcellularLocation>
        <location evidence="1 6">Bacterial flagellum basal body</location>
    </subcellularLocation>
</comment>
<dbReference type="PROSITE" id="PS00588">
    <property type="entry name" value="FLAGELLA_BB_ROD"/>
    <property type="match status" value="1"/>
</dbReference>
<dbReference type="InterPro" id="IPR006300">
    <property type="entry name" value="FlgB"/>
</dbReference>
<keyword evidence="9" id="KW-1185">Reference proteome</keyword>
<proteinExistence type="inferred from homology"/>
<gene>
    <name evidence="8" type="ORF">BI198_12585</name>
</gene>
<evidence type="ECO:0000256" key="5">
    <source>
        <dbReference type="ARBA" id="ARBA00024934"/>
    </source>
</evidence>
<evidence type="ECO:0000256" key="2">
    <source>
        <dbReference type="ARBA" id="ARBA00009677"/>
    </source>
</evidence>
<evidence type="ECO:0000256" key="3">
    <source>
        <dbReference type="ARBA" id="ARBA00014376"/>
    </source>
</evidence>
<comment type="subunit">
    <text evidence="6">The basal body constitutes a major portion of the flagellar organelle and consists of a number of rings mounted on a central rod.</text>
</comment>
<keyword evidence="8" id="KW-0969">Cilium</keyword>
<dbReference type="Pfam" id="PF00460">
    <property type="entry name" value="Flg_bb_rod"/>
    <property type="match status" value="1"/>
</dbReference>
<dbReference type="PANTHER" id="PTHR30435">
    <property type="entry name" value="FLAGELLAR PROTEIN"/>
    <property type="match status" value="1"/>
</dbReference>
<sequence>MAISFDKAFGLHPEALMIRDRRAQVLSENIANADTPGYKARDIDFGQAMKLAQARQSGSVGRTHEKHFAISSQVGGDTLFRNPDQADTGDGNTVDIHHERNAFMKNSMEYQASLAFLTARISGMKKAITGGGQ</sequence>
<dbReference type="GO" id="GO:0071978">
    <property type="term" value="P:bacterial-type flagellum-dependent swarming motility"/>
    <property type="evidence" value="ECO:0007669"/>
    <property type="project" value="TreeGrafter"/>
</dbReference>
<dbReference type="InterPro" id="IPR019776">
    <property type="entry name" value="Flagellar_basal_body_rod_CS"/>
</dbReference>
<dbReference type="OrthoDB" id="9788334at2"/>
<evidence type="ECO:0000313" key="8">
    <source>
        <dbReference type="EMBL" id="OEY70312.1"/>
    </source>
</evidence>
<dbReference type="STRING" id="1628148.BI198_12585"/>
<dbReference type="AlphaFoldDB" id="A0A1E7Q7Z3"/>
<evidence type="ECO:0000313" key="9">
    <source>
        <dbReference type="Proteomes" id="UP000242258"/>
    </source>
</evidence>
<comment type="similarity">
    <text evidence="2 6">Belongs to the flagella basal body rod proteins family.</text>
</comment>
<dbReference type="PANTHER" id="PTHR30435:SF12">
    <property type="entry name" value="FLAGELLAR BASAL BODY ROD PROTEIN FLGB"/>
    <property type="match status" value="1"/>
</dbReference>
<keyword evidence="8" id="KW-0282">Flagellum</keyword>
<evidence type="ECO:0000256" key="6">
    <source>
        <dbReference type="PIRNR" id="PIRNR002889"/>
    </source>
</evidence>
<comment type="caution">
    <text evidence="8">The sequence shown here is derived from an EMBL/GenBank/DDBJ whole genome shotgun (WGS) entry which is preliminary data.</text>
</comment>
<protein>
    <recommendedName>
        <fullName evidence="3 6">Flagellar basal body rod protein FlgB</fullName>
    </recommendedName>
</protein>
<dbReference type="RefSeq" id="WP_070049866.1">
    <property type="nucleotide sequence ID" value="NZ_CBCSDO010000008.1"/>
</dbReference>
<keyword evidence="4 6" id="KW-0975">Bacterial flagellum</keyword>
<organism evidence="8 9">
    <name type="scientific">Rheinheimera salexigens</name>
    <dbReference type="NCBI Taxonomy" id="1628148"/>
    <lineage>
        <taxon>Bacteria</taxon>
        <taxon>Pseudomonadati</taxon>
        <taxon>Pseudomonadota</taxon>
        <taxon>Gammaproteobacteria</taxon>
        <taxon>Chromatiales</taxon>
        <taxon>Chromatiaceae</taxon>
        <taxon>Rheinheimera</taxon>
    </lineage>
</organism>
<keyword evidence="8" id="KW-0966">Cell projection</keyword>
<dbReference type="PIRSF" id="PIRSF002889">
    <property type="entry name" value="Rod_FlgB"/>
    <property type="match status" value="1"/>
</dbReference>
<evidence type="ECO:0000256" key="4">
    <source>
        <dbReference type="ARBA" id="ARBA00023143"/>
    </source>
</evidence>
<dbReference type="EMBL" id="MKEK01000001">
    <property type="protein sequence ID" value="OEY70312.1"/>
    <property type="molecule type" value="Genomic_DNA"/>
</dbReference>
<dbReference type="Proteomes" id="UP000242258">
    <property type="component" value="Unassembled WGS sequence"/>
</dbReference>
<evidence type="ECO:0000259" key="7">
    <source>
        <dbReference type="Pfam" id="PF00460"/>
    </source>
</evidence>
<name>A0A1E7Q7Z3_9GAMM</name>
<feature type="domain" description="Flagellar basal body rod protein N-terminal" evidence="7">
    <location>
        <begin position="14"/>
        <end position="39"/>
    </location>
</feature>
<comment type="function">
    <text evidence="5 6">Structural component of flagellum, the bacterial motility apparatus. Part of the rod structure of flagellar basal body.</text>
</comment>
<dbReference type="NCBIfam" id="TIGR01396">
    <property type="entry name" value="FlgB"/>
    <property type="match status" value="1"/>
</dbReference>